<dbReference type="RefSeq" id="WP_279242298.1">
    <property type="nucleotide sequence ID" value="NZ_CP036501.1"/>
</dbReference>
<dbReference type="PANTHER" id="PTHR24320">
    <property type="entry name" value="RETINOL DEHYDROGENASE"/>
    <property type="match status" value="1"/>
</dbReference>
<name>A0ABY6Q4Q9_9GAMM</name>
<reference evidence="3 4" key="1">
    <citation type="submission" date="2019-02" db="EMBL/GenBank/DDBJ databases">
        <title>Halieaceae_genomes.</title>
        <authorList>
            <person name="Li S.-H."/>
        </authorList>
    </citation>
    <scope>NUCLEOTIDE SEQUENCE [LARGE SCALE GENOMIC DNA]</scope>
    <source>
        <strain evidence="3 4">JH123</strain>
    </source>
</reference>
<gene>
    <name evidence="3" type="ORF">E0F26_01605</name>
</gene>
<evidence type="ECO:0000313" key="4">
    <source>
        <dbReference type="Proteomes" id="UP001317963"/>
    </source>
</evidence>
<dbReference type="PANTHER" id="PTHR24320:SF148">
    <property type="entry name" value="NAD(P)-BINDING ROSSMANN-FOLD SUPERFAMILY PROTEIN"/>
    <property type="match status" value="1"/>
</dbReference>
<evidence type="ECO:0000256" key="1">
    <source>
        <dbReference type="ARBA" id="ARBA00006484"/>
    </source>
</evidence>
<dbReference type="Proteomes" id="UP001317963">
    <property type="component" value="Chromosome"/>
</dbReference>
<dbReference type="NCBIfam" id="NF004845">
    <property type="entry name" value="PRK06196.1"/>
    <property type="match status" value="1"/>
</dbReference>
<dbReference type="SUPFAM" id="SSF51735">
    <property type="entry name" value="NAD(P)-binding Rossmann-fold domains"/>
    <property type="match status" value="1"/>
</dbReference>
<sequence length="324" mass="34971">MSISEQQHSIETGFGSKSEASEVMSGIDLSGKVALVTGGYSGIGFETVRALTGAGAKVIVPSRDVDRAVTTLDGVIGAEQIGFMDLSDLPSVTRFGEAIAANHPKIDIAIFNAGVMACPLYRTQQGLEWQLGVNHVGHYVLLQTLLPALRAARGARLVTLSSIAHRMSAVRFDDMNYTDREYDKWQAYGQAKSAQSLMAVELDRREAGNGIRGFSVHPGGIFTPLQRHLGNAEMAEFGWTDTDGRPSPVAEKLFKTTTQGCATSLWAATHSLLDNIGGVYCEDCNVSDVVPDESNAFTGVRQWAIDSETAQRTWTETEALISRL</sequence>
<accession>A0ABY6Q4Q9</accession>
<evidence type="ECO:0000313" key="3">
    <source>
        <dbReference type="EMBL" id="UZP73505.1"/>
    </source>
</evidence>
<dbReference type="Gene3D" id="3.40.50.720">
    <property type="entry name" value="NAD(P)-binding Rossmann-like Domain"/>
    <property type="match status" value="1"/>
</dbReference>
<dbReference type="InterPro" id="IPR002347">
    <property type="entry name" value="SDR_fam"/>
</dbReference>
<organism evidence="3 4">
    <name type="scientific">Candidatus Paraluminiphilus aquimaris</name>
    <dbReference type="NCBI Taxonomy" id="2518994"/>
    <lineage>
        <taxon>Bacteria</taxon>
        <taxon>Pseudomonadati</taxon>
        <taxon>Pseudomonadota</taxon>
        <taxon>Gammaproteobacteria</taxon>
        <taxon>Cellvibrionales</taxon>
        <taxon>Halieaceae</taxon>
        <taxon>Candidatus Paraluminiphilus</taxon>
    </lineage>
</organism>
<dbReference type="PRINTS" id="PR00081">
    <property type="entry name" value="GDHRDH"/>
</dbReference>
<dbReference type="Pfam" id="PF00106">
    <property type="entry name" value="adh_short"/>
    <property type="match status" value="1"/>
</dbReference>
<evidence type="ECO:0000256" key="2">
    <source>
        <dbReference type="ARBA" id="ARBA00023002"/>
    </source>
</evidence>
<comment type="similarity">
    <text evidence="1">Belongs to the short-chain dehydrogenases/reductases (SDR) family.</text>
</comment>
<proteinExistence type="inferred from homology"/>
<dbReference type="InterPro" id="IPR036291">
    <property type="entry name" value="NAD(P)-bd_dom_sf"/>
</dbReference>
<protein>
    <submittedName>
        <fullName evidence="3">SDR family NAD(P)-dependent oxidoreductase</fullName>
    </submittedName>
</protein>
<keyword evidence="4" id="KW-1185">Reference proteome</keyword>
<keyword evidence="2" id="KW-0560">Oxidoreductase</keyword>
<dbReference type="EMBL" id="CP036501">
    <property type="protein sequence ID" value="UZP73505.1"/>
    <property type="molecule type" value="Genomic_DNA"/>
</dbReference>